<name>A0AB72WVY4_9RALS</name>
<dbReference type="RefSeq" id="WP_147213656.1">
    <property type="nucleotide sequence ID" value="NZ_CATWHI010000001.1"/>
</dbReference>
<sequence length="77" mass="8346">MTKVVVKLIGHNKENLVGPAVTVGSKRWGHNGVDFGKEQEVTPGTHTVTVYSAGNVVRTLHAEVPNDEHFAIDIDID</sequence>
<reference evidence="1 2" key="1">
    <citation type="submission" date="2023-07" db="EMBL/GenBank/DDBJ databases">
        <authorList>
            <person name="Peeters C."/>
        </authorList>
    </citation>
    <scope>NUCLEOTIDE SEQUENCE [LARGE SCALE GENOMIC DNA]</scope>
    <source>
        <strain evidence="1 2">R-16034</strain>
    </source>
</reference>
<dbReference type="EMBL" id="CATWHI010000001">
    <property type="protein sequence ID" value="CAJ0734959.1"/>
    <property type="molecule type" value="Genomic_DNA"/>
</dbReference>
<evidence type="ECO:0000313" key="2">
    <source>
        <dbReference type="Proteomes" id="UP001189225"/>
    </source>
</evidence>
<evidence type="ECO:0008006" key="3">
    <source>
        <dbReference type="Google" id="ProtNLM"/>
    </source>
</evidence>
<protein>
    <recommendedName>
        <fullName evidence="3">DUF2846 domain-containing protein</fullName>
    </recommendedName>
</protein>
<gene>
    <name evidence="1" type="ORF">R16034_00049</name>
</gene>
<comment type="caution">
    <text evidence="1">The sequence shown here is derived from an EMBL/GenBank/DDBJ whole genome shotgun (WGS) entry which is preliminary data.</text>
</comment>
<organism evidence="1 2">
    <name type="scientific">Ralstonia edaphi</name>
    <dbReference type="NCBI Taxonomy" id="3058599"/>
    <lineage>
        <taxon>Bacteria</taxon>
        <taxon>Pseudomonadati</taxon>
        <taxon>Pseudomonadota</taxon>
        <taxon>Betaproteobacteria</taxon>
        <taxon>Burkholderiales</taxon>
        <taxon>Burkholderiaceae</taxon>
        <taxon>Ralstonia</taxon>
    </lineage>
</organism>
<keyword evidence="2" id="KW-1185">Reference proteome</keyword>
<evidence type="ECO:0000313" key="1">
    <source>
        <dbReference type="EMBL" id="CAJ0734959.1"/>
    </source>
</evidence>
<dbReference type="AlphaFoldDB" id="A0AB72WVY4"/>
<dbReference type="Proteomes" id="UP001189225">
    <property type="component" value="Unassembled WGS sequence"/>
</dbReference>
<proteinExistence type="predicted"/>
<accession>A0AB72WVY4</accession>